<protein>
    <submittedName>
        <fullName evidence="1">Uncharacterized protein</fullName>
    </submittedName>
</protein>
<dbReference type="AlphaFoldDB" id="A0A023CZ97"/>
<keyword evidence="2" id="KW-1185">Reference proteome</keyword>
<comment type="caution">
    <text evidence="1">The sequence shown here is derived from an EMBL/GenBank/DDBJ whole genome shotgun (WGS) entry which is preliminary data.</text>
</comment>
<reference evidence="1 2" key="1">
    <citation type="journal article" date="2015" name="Genome Announc.">
        <title>Expanding the biotechnology potential of lactobacilli through comparative genomics of 213 strains and associated genera.</title>
        <authorList>
            <person name="Sun Z."/>
            <person name="Harris H.M."/>
            <person name="McCann A."/>
            <person name="Guo C."/>
            <person name="Argimon S."/>
            <person name="Zhang W."/>
            <person name="Yang X."/>
            <person name="Jeffery I.B."/>
            <person name="Cooney J.C."/>
            <person name="Kagawa T.F."/>
            <person name="Liu W."/>
            <person name="Song Y."/>
            <person name="Salvetti E."/>
            <person name="Wrobel A."/>
            <person name="Rasinkangas P."/>
            <person name="Parkhill J."/>
            <person name="Rea M.C."/>
            <person name="O'Sullivan O."/>
            <person name="Ritari J."/>
            <person name="Douillard F.P."/>
            <person name="Paul Ross R."/>
            <person name="Yang R."/>
            <person name="Briner A.E."/>
            <person name="Felis G.E."/>
            <person name="de Vos W.M."/>
            <person name="Barrangou R."/>
            <person name="Klaenhammer T.R."/>
            <person name="Caufield P.W."/>
            <person name="Cui Y."/>
            <person name="Zhang H."/>
            <person name="O'Toole P.W."/>
        </authorList>
    </citation>
    <scope>NUCLEOTIDE SEQUENCE [LARGE SCALE GENOMIC DNA]</scope>
    <source>
        <strain evidence="1 2">DSM 21376</strain>
    </source>
</reference>
<gene>
    <name evidence="1" type="ORF">FD15_GL000826</name>
</gene>
<organism evidence="1 2">
    <name type="scientific">Liquorilactobacillus sucicola DSM 21376 = JCM 15457</name>
    <dbReference type="NCBI Taxonomy" id="1423806"/>
    <lineage>
        <taxon>Bacteria</taxon>
        <taxon>Bacillati</taxon>
        <taxon>Bacillota</taxon>
        <taxon>Bacilli</taxon>
        <taxon>Lactobacillales</taxon>
        <taxon>Lactobacillaceae</taxon>
        <taxon>Liquorilactobacillus</taxon>
    </lineage>
</organism>
<dbReference type="OrthoDB" id="2296853at2"/>
<evidence type="ECO:0000313" key="2">
    <source>
        <dbReference type="Proteomes" id="UP000050961"/>
    </source>
</evidence>
<proteinExistence type="predicted"/>
<dbReference type="Proteomes" id="UP000050961">
    <property type="component" value="Unassembled WGS sequence"/>
</dbReference>
<name>A0A023CZ97_9LACO</name>
<sequence length="91" mass="10623">MLQKIREQEMIEEIIEDLELQAGLKLSPLQIKMLQLTQHIFFTEQELKDHISGITDYLKNTPADERIWNCYQDLSDNSYVLIVCLTPSKLG</sequence>
<dbReference type="RefSeq" id="WP_034989084.1">
    <property type="nucleotide sequence ID" value="NZ_AYZF01000002.1"/>
</dbReference>
<dbReference type="EMBL" id="AYZF01000002">
    <property type="protein sequence ID" value="KRN07541.1"/>
    <property type="molecule type" value="Genomic_DNA"/>
</dbReference>
<dbReference type="eggNOG" id="ENOG5030AVV">
    <property type="taxonomic scope" value="Bacteria"/>
</dbReference>
<evidence type="ECO:0000313" key="1">
    <source>
        <dbReference type="EMBL" id="KRN07541.1"/>
    </source>
</evidence>
<accession>A0A023CZ97</accession>
<dbReference type="PATRIC" id="fig|1423806.3.peg.839"/>